<proteinExistence type="predicted"/>
<dbReference type="EMBL" id="JAUIZM010000001">
    <property type="protein sequence ID" value="KAK1401711.1"/>
    <property type="molecule type" value="Genomic_DNA"/>
</dbReference>
<reference evidence="1" key="1">
    <citation type="submission" date="2023-02" db="EMBL/GenBank/DDBJ databases">
        <title>Genome of toxic invasive species Heracleum sosnowskyi carries increased number of genes despite the absence of recent whole-genome duplications.</title>
        <authorList>
            <person name="Schelkunov M."/>
            <person name="Shtratnikova V."/>
            <person name="Makarenko M."/>
            <person name="Klepikova A."/>
            <person name="Omelchenko D."/>
            <person name="Novikova G."/>
            <person name="Obukhova E."/>
            <person name="Bogdanov V."/>
            <person name="Penin A."/>
            <person name="Logacheva M."/>
        </authorList>
    </citation>
    <scope>NUCLEOTIDE SEQUENCE</scope>
    <source>
        <strain evidence="1">Hsosn_3</strain>
        <tissue evidence="1">Leaf</tissue>
    </source>
</reference>
<dbReference type="PANTHER" id="PTHR44067:SF9">
    <property type="entry name" value="F22F7.17 PROTEIN"/>
    <property type="match status" value="1"/>
</dbReference>
<gene>
    <name evidence="1" type="ORF">POM88_001316</name>
</gene>
<dbReference type="AlphaFoldDB" id="A0AAD8JFL3"/>
<dbReference type="Proteomes" id="UP001237642">
    <property type="component" value="Unassembled WGS sequence"/>
</dbReference>
<evidence type="ECO:0000313" key="2">
    <source>
        <dbReference type="Proteomes" id="UP001237642"/>
    </source>
</evidence>
<evidence type="ECO:0000313" key="1">
    <source>
        <dbReference type="EMBL" id="KAK1401711.1"/>
    </source>
</evidence>
<dbReference type="PANTHER" id="PTHR44067">
    <property type="entry name" value="S-ADENOSYL-L-METHIONINE-DEPENDENT METHYLTRANSFERASE SUPERFAMILY PROTEIN-RELATED"/>
    <property type="match status" value="1"/>
</dbReference>
<dbReference type="InterPro" id="IPR053223">
    <property type="entry name" value="Prob_Methyltransferase"/>
</dbReference>
<protein>
    <submittedName>
        <fullName evidence="1">Uncharacterized protein</fullName>
    </submittedName>
</protein>
<organism evidence="1 2">
    <name type="scientific">Heracleum sosnowskyi</name>
    <dbReference type="NCBI Taxonomy" id="360622"/>
    <lineage>
        <taxon>Eukaryota</taxon>
        <taxon>Viridiplantae</taxon>
        <taxon>Streptophyta</taxon>
        <taxon>Embryophyta</taxon>
        <taxon>Tracheophyta</taxon>
        <taxon>Spermatophyta</taxon>
        <taxon>Magnoliopsida</taxon>
        <taxon>eudicotyledons</taxon>
        <taxon>Gunneridae</taxon>
        <taxon>Pentapetalae</taxon>
        <taxon>asterids</taxon>
        <taxon>campanulids</taxon>
        <taxon>Apiales</taxon>
        <taxon>Apiaceae</taxon>
        <taxon>Apioideae</taxon>
        <taxon>apioid superclade</taxon>
        <taxon>Tordylieae</taxon>
        <taxon>Tordyliinae</taxon>
        <taxon>Heracleum</taxon>
    </lineage>
</organism>
<reference evidence="1" key="2">
    <citation type="submission" date="2023-05" db="EMBL/GenBank/DDBJ databases">
        <authorList>
            <person name="Schelkunov M.I."/>
        </authorList>
    </citation>
    <scope>NUCLEOTIDE SEQUENCE</scope>
    <source>
        <strain evidence="1">Hsosn_3</strain>
        <tissue evidence="1">Leaf</tissue>
    </source>
</reference>
<sequence length="113" mass="13156">MEELEEYMDYDDWNLVQKLMINGCDPLPRRRCLTRASKLYNKPNPTNESLWRLHIGGNIRWSNYQCRNFGFLSSKNPKRDVLAIKPAEIWIGLDFGVGSGHRNICCSGHLLMK</sequence>
<name>A0AAD8JFL3_9APIA</name>
<accession>A0AAD8JFL3</accession>
<keyword evidence="2" id="KW-1185">Reference proteome</keyword>
<comment type="caution">
    <text evidence="1">The sequence shown here is derived from an EMBL/GenBank/DDBJ whole genome shotgun (WGS) entry which is preliminary data.</text>
</comment>